<evidence type="ECO:0000313" key="1">
    <source>
        <dbReference type="EMBL" id="MPC23982.1"/>
    </source>
</evidence>
<evidence type="ECO:0000313" key="2">
    <source>
        <dbReference type="Proteomes" id="UP000324222"/>
    </source>
</evidence>
<comment type="caution">
    <text evidence="1">The sequence shown here is derived from an EMBL/GenBank/DDBJ whole genome shotgun (WGS) entry which is preliminary data.</text>
</comment>
<reference evidence="1 2" key="1">
    <citation type="submission" date="2019-05" db="EMBL/GenBank/DDBJ databases">
        <title>Another draft genome of Portunus trituberculatus and its Hox gene families provides insights of decapod evolution.</title>
        <authorList>
            <person name="Jeong J.-H."/>
            <person name="Song I."/>
            <person name="Kim S."/>
            <person name="Choi T."/>
            <person name="Kim D."/>
            <person name="Ryu S."/>
            <person name="Kim W."/>
        </authorList>
    </citation>
    <scope>NUCLEOTIDE SEQUENCE [LARGE SCALE GENOMIC DNA]</scope>
    <source>
        <tissue evidence="1">Muscle</tissue>
    </source>
</reference>
<gene>
    <name evidence="1" type="ORF">E2C01_017052</name>
</gene>
<dbReference type="Proteomes" id="UP000324222">
    <property type="component" value="Unassembled WGS sequence"/>
</dbReference>
<accession>A0A5B7DQL8</accession>
<keyword evidence="2" id="KW-1185">Reference proteome</keyword>
<protein>
    <submittedName>
        <fullName evidence="1">Uncharacterized protein</fullName>
    </submittedName>
</protein>
<dbReference type="AlphaFoldDB" id="A0A5B7DQL8"/>
<organism evidence="1 2">
    <name type="scientific">Portunus trituberculatus</name>
    <name type="common">Swimming crab</name>
    <name type="synonym">Neptunus trituberculatus</name>
    <dbReference type="NCBI Taxonomy" id="210409"/>
    <lineage>
        <taxon>Eukaryota</taxon>
        <taxon>Metazoa</taxon>
        <taxon>Ecdysozoa</taxon>
        <taxon>Arthropoda</taxon>
        <taxon>Crustacea</taxon>
        <taxon>Multicrustacea</taxon>
        <taxon>Malacostraca</taxon>
        <taxon>Eumalacostraca</taxon>
        <taxon>Eucarida</taxon>
        <taxon>Decapoda</taxon>
        <taxon>Pleocyemata</taxon>
        <taxon>Brachyura</taxon>
        <taxon>Eubrachyura</taxon>
        <taxon>Portunoidea</taxon>
        <taxon>Portunidae</taxon>
        <taxon>Portuninae</taxon>
        <taxon>Portunus</taxon>
    </lineage>
</organism>
<sequence length="65" mass="7259">MVVPRVHLLSVWQVKILGYESHWTLFSQASVVCSVVECIVCPVVIIPSEVLTGRDVPRAQRNLTV</sequence>
<name>A0A5B7DQL8_PORTR</name>
<dbReference type="EMBL" id="VSRR010001275">
    <property type="protein sequence ID" value="MPC23982.1"/>
    <property type="molecule type" value="Genomic_DNA"/>
</dbReference>
<proteinExistence type="predicted"/>